<sequence>MNFEYIVLLLLYLCLPVLGLSIILLGIYFYYQNQCSPELGIWVIAWGILLVVTLSAIIMRSILTSKRQLTKNLSLLTLLVAIPGTIIVNIWSLVGNILLYLDFYHCRSCKKNLDHYDAFKAYICLISIANILLLILLIWVFYRLGSKVVKKYKDWKNSKIPQNHESKDSARLELDQIITSQISN</sequence>
<evidence type="ECO:0000313" key="3">
    <source>
        <dbReference type="Proteomes" id="UP000187209"/>
    </source>
</evidence>
<keyword evidence="1" id="KW-0812">Transmembrane</keyword>
<dbReference type="EMBL" id="MPUH01000657">
    <property type="protein sequence ID" value="OMJ76003.1"/>
    <property type="molecule type" value="Genomic_DNA"/>
</dbReference>
<name>A0A1R2BGU8_9CILI</name>
<feature type="transmembrane region" description="Helical" evidence="1">
    <location>
        <begin position="7"/>
        <end position="31"/>
    </location>
</feature>
<proteinExistence type="predicted"/>
<feature type="transmembrane region" description="Helical" evidence="1">
    <location>
        <begin position="43"/>
        <end position="63"/>
    </location>
</feature>
<accession>A0A1R2BGU8</accession>
<comment type="caution">
    <text evidence="2">The sequence shown here is derived from an EMBL/GenBank/DDBJ whole genome shotgun (WGS) entry which is preliminary data.</text>
</comment>
<dbReference type="AlphaFoldDB" id="A0A1R2BGU8"/>
<gene>
    <name evidence="2" type="ORF">SteCoe_24716</name>
</gene>
<reference evidence="2 3" key="1">
    <citation type="submission" date="2016-11" db="EMBL/GenBank/DDBJ databases">
        <title>The macronuclear genome of Stentor coeruleus: a giant cell with tiny introns.</title>
        <authorList>
            <person name="Slabodnick M."/>
            <person name="Ruby J.G."/>
            <person name="Reiff S.B."/>
            <person name="Swart E.C."/>
            <person name="Gosai S."/>
            <person name="Prabakaran S."/>
            <person name="Witkowska E."/>
            <person name="Larue G.E."/>
            <person name="Fisher S."/>
            <person name="Freeman R.M."/>
            <person name="Gunawardena J."/>
            <person name="Chu W."/>
            <person name="Stover N.A."/>
            <person name="Gregory B.D."/>
            <person name="Nowacki M."/>
            <person name="Derisi J."/>
            <person name="Roy S.W."/>
            <person name="Marshall W.F."/>
            <person name="Sood P."/>
        </authorList>
    </citation>
    <scope>NUCLEOTIDE SEQUENCE [LARGE SCALE GENOMIC DNA]</scope>
    <source>
        <strain evidence="2">WM001</strain>
    </source>
</reference>
<keyword evidence="1" id="KW-0472">Membrane</keyword>
<feature type="transmembrane region" description="Helical" evidence="1">
    <location>
        <begin position="119"/>
        <end position="142"/>
    </location>
</feature>
<organism evidence="2 3">
    <name type="scientific">Stentor coeruleus</name>
    <dbReference type="NCBI Taxonomy" id="5963"/>
    <lineage>
        <taxon>Eukaryota</taxon>
        <taxon>Sar</taxon>
        <taxon>Alveolata</taxon>
        <taxon>Ciliophora</taxon>
        <taxon>Postciliodesmatophora</taxon>
        <taxon>Heterotrichea</taxon>
        <taxon>Heterotrichida</taxon>
        <taxon>Stentoridae</taxon>
        <taxon>Stentor</taxon>
    </lineage>
</organism>
<evidence type="ECO:0000256" key="1">
    <source>
        <dbReference type="SAM" id="Phobius"/>
    </source>
</evidence>
<protein>
    <submittedName>
        <fullName evidence="2">Uncharacterized protein</fullName>
    </submittedName>
</protein>
<keyword evidence="3" id="KW-1185">Reference proteome</keyword>
<keyword evidence="1" id="KW-1133">Transmembrane helix</keyword>
<feature type="transmembrane region" description="Helical" evidence="1">
    <location>
        <begin position="75"/>
        <end position="99"/>
    </location>
</feature>
<dbReference type="Proteomes" id="UP000187209">
    <property type="component" value="Unassembled WGS sequence"/>
</dbReference>
<evidence type="ECO:0000313" key="2">
    <source>
        <dbReference type="EMBL" id="OMJ76003.1"/>
    </source>
</evidence>